<dbReference type="GO" id="GO:0004252">
    <property type="term" value="F:serine-type endopeptidase activity"/>
    <property type="evidence" value="ECO:0007669"/>
    <property type="project" value="UniProtKB-UniRule"/>
</dbReference>
<evidence type="ECO:0000313" key="18">
    <source>
        <dbReference type="Proteomes" id="UP000626092"/>
    </source>
</evidence>
<feature type="active site" description="Charge relay system" evidence="9 10">
    <location>
        <position position="152"/>
    </location>
</feature>
<evidence type="ECO:0000256" key="4">
    <source>
        <dbReference type="ARBA" id="ARBA00022670"/>
    </source>
</evidence>
<accession>A0A834H5Y0</accession>
<evidence type="ECO:0000256" key="11">
    <source>
        <dbReference type="SAM" id="MobiDB-lite"/>
    </source>
</evidence>
<comment type="subcellular location">
    <subcellularLocation>
        <location evidence="1">Secreted</location>
    </subcellularLocation>
</comment>
<name>A0A834H5Y0_RHOSS</name>
<dbReference type="GO" id="GO:0006508">
    <property type="term" value="P:proteolysis"/>
    <property type="evidence" value="ECO:0007669"/>
    <property type="project" value="UniProtKB-KW"/>
</dbReference>
<dbReference type="AlphaFoldDB" id="A0A834H5Y0"/>
<dbReference type="InterPro" id="IPR036852">
    <property type="entry name" value="Peptidase_S8/S53_dom_sf"/>
</dbReference>
<dbReference type="FunFam" id="3.40.50.200:FF:000006">
    <property type="entry name" value="Subtilisin-like protease SBT1.5"/>
    <property type="match status" value="1"/>
</dbReference>
<feature type="domain" description="Peptidase S8/S53" evidence="13">
    <location>
        <begin position="144"/>
        <end position="602"/>
    </location>
</feature>
<evidence type="ECO:0000256" key="3">
    <source>
        <dbReference type="ARBA" id="ARBA00022525"/>
    </source>
</evidence>
<dbReference type="OrthoDB" id="206201at2759"/>
<dbReference type="PROSITE" id="PS00138">
    <property type="entry name" value="SUBTILASE_SER"/>
    <property type="match status" value="1"/>
</dbReference>
<dbReference type="PANTHER" id="PTHR10795">
    <property type="entry name" value="PROPROTEIN CONVERTASE SUBTILISIN/KEXIN"/>
    <property type="match status" value="1"/>
</dbReference>
<evidence type="ECO:0000259" key="14">
    <source>
        <dbReference type="Pfam" id="PF02225"/>
    </source>
</evidence>
<feature type="active site" description="Charge relay system" evidence="9 10">
    <location>
        <position position="225"/>
    </location>
</feature>
<evidence type="ECO:0000259" key="13">
    <source>
        <dbReference type="Pfam" id="PF00082"/>
    </source>
</evidence>
<dbReference type="InterPro" id="IPR010259">
    <property type="entry name" value="S8pro/Inhibitor_I9"/>
</dbReference>
<feature type="chain" id="PRO_5033059675" description="Subtilisin-like protease SBT1.3" evidence="12">
    <location>
        <begin position="25"/>
        <end position="851"/>
    </location>
</feature>
<evidence type="ECO:0000256" key="7">
    <source>
        <dbReference type="ARBA" id="ARBA00022825"/>
    </source>
</evidence>
<evidence type="ECO:0000256" key="1">
    <source>
        <dbReference type="ARBA" id="ARBA00004613"/>
    </source>
</evidence>
<evidence type="ECO:0000256" key="9">
    <source>
        <dbReference type="PIRSR" id="PIRSR615500-1"/>
    </source>
</evidence>
<comment type="caution">
    <text evidence="17">The sequence shown here is derived from an EMBL/GenBank/DDBJ whole genome shotgun (WGS) entry which is preliminary data.</text>
</comment>
<evidence type="ECO:0000256" key="10">
    <source>
        <dbReference type="PROSITE-ProRule" id="PRU01240"/>
    </source>
</evidence>
<evidence type="ECO:0000256" key="8">
    <source>
        <dbReference type="ARBA" id="ARBA00023180"/>
    </source>
</evidence>
<evidence type="ECO:0008006" key="19">
    <source>
        <dbReference type="Google" id="ProtNLM"/>
    </source>
</evidence>
<dbReference type="CDD" id="cd02120">
    <property type="entry name" value="PA_subtilisin_like"/>
    <property type="match status" value="1"/>
</dbReference>
<dbReference type="Gene3D" id="3.30.70.80">
    <property type="entry name" value="Peptidase S8 propeptide/proteinase inhibitor I9"/>
    <property type="match status" value="1"/>
</dbReference>
<evidence type="ECO:0000259" key="15">
    <source>
        <dbReference type="Pfam" id="PF05922"/>
    </source>
</evidence>
<feature type="signal peptide" evidence="12">
    <location>
        <begin position="1"/>
        <end position="24"/>
    </location>
</feature>
<dbReference type="Pfam" id="PF02225">
    <property type="entry name" value="PA"/>
    <property type="match status" value="1"/>
</dbReference>
<dbReference type="InterPro" id="IPR015500">
    <property type="entry name" value="Peptidase_S8_subtilisin-rel"/>
</dbReference>
<dbReference type="CDD" id="cd04852">
    <property type="entry name" value="Peptidases_S8_3"/>
    <property type="match status" value="1"/>
</dbReference>
<dbReference type="InterPro" id="IPR034197">
    <property type="entry name" value="Peptidases_S8_3"/>
</dbReference>
<keyword evidence="18" id="KW-1185">Reference proteome</keyword>
<dbReference type="Proteomes" id="UP000626092">
    <property type="component" value="Unassembled WGS sequence"/>
</dbReference>
<dbReference type="PROSITE" id="PS51892">
    <property type="entry name" value="SUBTILASE"/>
    <property type="match status" value="1"/>
</dbReference>
<dbReference type="EMBL" id="WJXA01000003">
    <property type="protein sequence ID" value="KAF7148178.1"/>
    <property type="molecule type" value="Genomic_DNA"/>
</dbReference>
<dbReference type="Pfam" id="PF00082">
    <property type="entry name" value="Peptidase_S8"/>
    <property type="match status" value="1"/>
</dbReference>
<dbReference type="InterPro" id="IPR000209">
    <property type="entry name" value="Peptidase_S8/S53_dom"/>
</dbReference>
<evidence type="ECO:0000313" key="17">
    <source>
        <dbReference type="EMBL" id="KAF7148178.1"/>
    </source>
</evidence>
<dbReference type="FunFam" id="3.50.30.30:FF:000005">
    <property type="entry name" value="subtilisin-like protease SBT1.5"/>
    <property type="match status" value="1"/>
</dbReference>
<proteinExistence type="inferred from homology"/>
<keyword evidence="8" id="KW-0325">Glycoprotein</keyword>
<comment type="similarity">
    <text evidence="2 10">Belongs to the peptidase S8 family.</text>
</comment>
<evidence type="ECO:0000256" key="12">
    <source>
        <dbReference type="SAM" id="SignalP"/>
    </source>
</evidence>
<protein>
    <recommendedName>
        <fullName evidence="19">Subtilisin-like protease SBT1.3</fullName>
    </recommendedName>
</protein>
<dbReference type="Pfam" id="PF05922">
    <property type="entry name" value="Inhibitor_I9"/>
    <property type="match status" value="1"/>
</dbReference>
<gene>
    <name evidence="17" type="ORF">RHSIM_Rhsim03G0173400</name>
</gene>
<dbReference type="GO" id="GO:0048731">
    <property type="term" value="P:system development"/>
    <property type="evidence" value="ECO:0007669"/>
    <property type="project" value="UniProtKB-ARBA"/>
</dbReference>
<dbReference type="PRINTS" id="PR00723">
    <property type="entry name" value="SUBTILISIN"/>
</dbReference>
<dbReference type="GO" id="GO:0005576">
    <property type="term" value="C:extracellular region"/>
    <property type="evidence" value="ECO:0007669"/>
    <property type="project" value="UniProtKB-SubCell"/>
</dbReference>
<evidence type="ECO:0000256" key="5">
    <source>
        <dbReference type="ARBA" id="ARBA00022729"/>
    </source>
</evidence>
<keyword evidence="4 10" id="KW-0645">Protease</keyword>
<feature type="region of interest" description="Disordered" evidence="11">
    <location>
        <begin position="211"/>
        <end position="231"/>
    </location>
</feature>
<feature type="domain" description="Inhibitor I9" evidence="15">
    <location>
        <begin position="34"/>
        <end position="118"/>
    </location>
</feature>
<dbReference type="Pfam" id="PF17766">
    <property type="entry name" value="fn3_6"/>
    <property type="match status" value="1"/>
</dbReference>
<dbReference type="InterPro" id="IPR003137">
    <property type="entry name" value="PA_domain"/>
</dbReference>
<sequence length="851" mass="91927">MSGTPLQWLLLFLSTLLTINLALCLPQNPSPRKTYIVQMEKSLMPETFTEHFQWYSSMIKSVVTEPEKQDAEDDEKIIYTYQTAFHGLAAQLSEEEAERLEKLDGVMAIFPETKYELHTTRSPVFLGLEPQKSTNIWSDSTADHDVIVGVLDTGIWPESQSFNDSGMTPVPAHWKGACETGRAFTKSNCNKKVVGARVFYRGYEASTGKINEKDEYKSPRDQDGHGTHTAATVAGSPVRGANLLGYAYGTARGMAPGARIAAYKVCWTGGCFSSDILSAVDRAVADGVNVLSISLGGGVSPYYRDSLSIASFGAMERGIFVSGSAGNGGPDPISLTNVSPWITTVGASTMDREFPSSVKLGTGKIVSGVSLYKGRRNLSKEKQYPLVYTGSNSSSPDPSSLCLEGTLDHRKVAGKIVICDRGINPRVQKGQVVKDAGGIGMILSNTAANGEELVADAHLLPAVAVGERAGKMIKQYALTNPKATATLAFMGTKLGIRPSPVVAAFSSRGPNFLTLEILKPDMVAPGVNILAAWTGEVGPSSLQTDHRRVKFNILSGTSMSCPHVSGVAALLKARHPEWSPAAIKSALMTTAYVHDNMYKSLEDAATGAPSNPYDHGAGHIQPAKALDPGLVYDIGAQEYFEFLCTQGLTSGQLDVFAKISNRECRNTLANPGDLNYPALSAVFPETSNVTAVTLHRTVTNVGPPVSTYHVIVSQFKGVFIRVEPAVLKFNSKDQKLSFKVTFTTKSRQTTPEFGSLIWKDALYRGWPRVGFGRVVEMPTRHRPNHLSGSDRNVVGLELSGSVGNDCDENVVEDEVEAPPQQAEEWWESWRRCGGGGLRGEGELDWDSGRSK</sequence>
<keyword evidence="6 10" id="KW-0378">Hydrolase</keyword>
<dbReference type="InterPro" id="IPR037045">
    <property type="entry name" value="S8pro/Inhibitor_I9_sf"/>
</dbReference>
<dbReference type="InterPro" id="IPR045051">
    <property type="entry name" value="SBT"/>
</dbReference>
<organism evidence="17 18">
    <name type="scientific">Rhododendron simsii</name>
    <name type="common">Sims's rhododendron</name>
    <dbReference type="NCBI Taxonomy" id="118357"/>
    <lineage>
        <taxon>Eukaryota</taxon>
        <taxon>Viridiplantae</taxon>
        <taxon>Streptophyta</taxon>
        <taxon>Embryophyta</taxon>
        <taxon>Tracheophyta</taxon>
        <taxon>Spermatophyta</taxon>
        <taxon>Magnoliopsida</taxon>
        <taxon>eudicotyledons</taxon>
        <taxon>Gunneridae</taxon>
        <taxon>Pentapetalae</taxon>
        <taxon>asterids</taxon>
        <taxon>Ericales</taxon>
        <taxon>Ericaceae</taxon>
        <taxon>Ericoideae</taxon>
        <taxon>Rhodoreae</taxon>
        <taxon>Rhododendron</taxon>
    </lineage>
</organism>
<evidence type="ECO:0000259" key="16">
    <source>
        <dbReference type="Pfam" id="PF17766"/>
    </source>
</evidence>
<dbReference type="Gene3D" id="3.40.50.200">
    <property type="entry name" value="Peptidase S8/S53 domain"/>
    <property type="match status" value="1"/>
</dbReference>
<dbReference type="InterPro" id="IPR023828">
    <property type="entry name" value="Peptidase_S8_Ser-AS"/>
</dbReference>
<evidence type="ECO:0000256" key="2">
    <source>
        <dbReference type="ARBA" id="ARBA00011073"/>
    </source>
</evidence>
<keyword evidence="5 12" id="KW-0732">Signal</keyword>
<dbReference type="InterPro" id="IPR041469">
    <property type="entry name" value="Subtilisin-like_FN3"/>
</dbReference>
<feature type="compositionally biased region" description="Basic and acidic residues" evidence="11">
    <location>
        <begin position="211"/>
        <end position="226"/>
    </location>
</feature>
<keyword evidence="7 10" id="KW-0720">Serine protease</keyword>
<feature type="active site" description="Charge relay system" evidence="9 10">
    <location>
        <position position="558"/>
    </location>
</feature>
<dbReference type="FunFam" id="3.30.70.80:FF:000003">
    <property type="entry name" value="Subtilisin-like protease SBT1.9"/>
    <property type="match status" value="1"/>
</dbReference>
<feature type="domain" description="PA" evidence="14">
    <location>
        <begin position="383"/>
        <end position="472"/>
    </location>
</feature>
<dbReference type="Gene3D" id="3.50.30.30">
    <property type="match status" value="1"/>
</dbReference>
<evidence type="ECO:0000256" key="6">
    <source>
        <dbReference type="ARBA" id="ARBA00022801"/>
    </source>
</evidence>
<dbReference type="Gene3D" id="2.60.40.2310">
    <property type="match status" value="1"/>
</dbReference>
<feature type="domain" description="Subtilisin-like protease fibronectin type-III" evidence="16">
    <location>
        <begin position="673"/>
        <end position="761"/>
    </location>
</feature>
<dbReference type="SUPFAM" id="SSF52743">
    <property type="entry name" value="Subtilisin-like"/>
    <property type="match status" value="1"/>
</dbReference>
<reference evidence="17" key="1">
    <citation type="submission" date="2019-11" db="EMBL/GenBank/DDBJ databases">
        <authorList>
            <person name="Liu Y."/>
            <person name="Hou J."/>
            <person name="Li T.-Q."/>
            <person name="Guan C.-H."/>
            <person name="Wu X."/>
            <person name="Wu H.-Z."/>
            <person name="Ling F."/>
            <person name="Zhang R."/>
            <person name="Shi X.-G."/>
            <person name="Ren J.-P."/>
            <person name="Chen E.-F."/>
            <person name="Sun J.-M."/>
        </authorList>
    </citation>
    <scope>NUCLEOTIDE SEQUENCE</scope>
    <source>
        <strain evidence="17">Adult_tree_wgs_1</strain>
        <tissue evidence="17">Leaves</tissue>
    </source>
</reference>
<keyword evidence="3" id="KW-0964">Secreted</keyword>